<keyword evidence="8" id="KW-1185">Reference proteome</keyword>
<proteinExistence type="predicted"/>
<name>A0AAD4NCJ4_9BILA</name>
<evidence type="ECO:0000256" key="1">
    <source>
        <dbReference type="ARBA" id="ARBA00004123"/>
    </source>
</evidence>
<dbReference type="CDD" id="cd06467">
    <property type="entry name" value="p23_NUDC_like"/>
    <property type="match status" value="1"/>
</dbReference>
<dbReference type="Proteomes" id="UP001201812">
    <property type="component" value="Unassembled WGS sequence"/>
</dbReference>
<evidence type="ECO:0000313" key="7">
    <source>
        <dbReference type="EMBL" id="KAI1723544.1"/>
    </source>
</evidence>
<evidence type="ECO:0000313" key="8">
    <source>
        <dbReference type="Proteomes" id="UP001201812"/>
    </source>
</evidence>
<dbReference type="EMBL" id="JAKKPZ010000003">
    <property type="protein sequence ID" value="KAI1723544.1"/>
    <property type="molecule type" value="Genomic_DNA"/>
</dbReference>
<dbReference type="SUPFAM" id="SSF49764">
    <property type="entry name" value="HSP20-like chaperones"/>
    <property type="match status" value="1"/>
</dbReference>
<reference evidence="7" key="1">
    <citation type="submission" date="2022-01" db="EMBL/GenBank/DDBJ databases">
        <title>Genome Sequence Resource for Two Populations of Ditylenchus destructor, the Migratory Endoparasitic Phytonematode.</title>
        <authorList>
            <person name="Zhang H."/>
            <person name="Lin R."/>
            <person name="Xie B."/>
        </authorList>
    </citation>
    <scope>NUCLEOTIDE SEQUENCE</scope>
    <source>
        <strain evidence="7">BazhouSP</strain>
    </source>
</reference>
<evidence type="ECO:0000256" key="3">
    <source>
        <dbReference type="ARBA" id="ARBA00018915"/>
    </source>
</evidence>
<dbReference type="AlphaFoldDB" id="A0AAD4NCJ4"/>
<sequence>MVPIAASDQEKIVTLRPNRDLVDYSFDHYVLSNDKTPMVKQSLPQIVSYKTPGLEEYSIHHAKLYSKINPLVVDRFTSNELFTGCYVLLDGGKILATRFDVQSFTWTSFTEVLAVQNEAPPSTQSLCFIDEHFAFISTNNGIVRIYDTGNRQEFSTWKNVFEYRLYDLEQHNVPVLICDIRQKSHASVLEILLQTVVETEKIDLEHEKHKSSFTNRLIWLTIEQNNGTFNISRVRQLNCAGTLEMATLDTEASTVVCVSEMPKPVFASDSLMAVKSPLPPEADPAMEAETSTDGTKNKIGEKFYAWTQTDEKITVYFKIAEDILQKNMTVRIASKVSHLAMFVNNIVLVSGDLGGDIDPDSSEWKVENNLLMLTIEKANDTKWETFLNDDIHGNYHADEEQLLGATGDLVPNKWIVSSEDSAPLFNSEQLELCDQSDKTFYIFWMDGDKHEMVRMVDPSGSKILFTTQLSKGAPLSFASRHDVHGIVWALEEGRDPPIVHKHTLLAFGFIQAGHEGVRFTGCSPDGQYATLINRRNHAFIYFQKAALNQGTELKNRKSGYVSTSVAKQVIFTLAQNDPDYSANAHGTEYVGFYAAERELFLLSQNSIYALNFREII</sequence>
<evidence type="ECO:0000256" key="5">
    <source>
        <dbReference type="ARBA" id="ARBA00023242"/>
    </source>
</evidence>
<dbReference type="PANTHER" id="PTHR21664:SF1">
    <property type="entry name" value="NUDC DOMAIN-CONTAINING PROTEIN 1"/>
    <property type="match status" value="1"/>
</dbReference>
<protein>
    <recommendedName>
        <fullName evidence="3">NudC domain-containing protein 1</fullName>
    </recommendedName>
</protein>
<comment type="caution">
    <text evidence="7">The sequence shown here is derived from an EMBL/GenBank/DDBJ whole genome shotgun (WGS) entry which is preliminary data.</text>
</comment>
<organism evidence="7 8">
    <name type="scientific">Ditylenchus destructor</name>
    <dbReference type="NCBI Taxonomy" id="166010"/>
    <lineage>
        <taxon>Eukaryota</taxon>
        <taxon>Metazoa</taxon>
        <taxon>Ecdysozoa</taxon>
        <taxon>Nematoda</taxon>
        <taxon>Chromadorea</taxon>
        <taxon>Rhabditida</taxon>
        <taxon>Tylenchina</taxon>
        <taxon>Tylenchomorpha</taxon>
        <taxon>Sphaerularioidea</taxon>
        <taxon>Anguinidae</taxon>
        <taxon>Anguininae</taxon>
        <taxon>Ditylenchus</taxon>
    </lineage>
</organism>
<gene>
    <name evidence="7" type="ORF">DdX_03705</name>
</gene>
<keyword evidence="4" id="KW-0963">Cytoplasm</keyword>
<keyword evidence="5" id="KW-0539">Nucleus</keyword>
<evidence type="ECO:0000259" key="6">
    <source>
        <dbReference type="PROSITE" id="PS51203"/>
    </source>
</evidence>
<dbReference type="GO" id="GO:0005737">
    <property type="term" value="C:cytoplasm"/>
    <property type="evidence" value="ECO:0007669"/>
    <property type="project" value="UniProtKB-SubCell"/>
</dbReference>
<dbReference type="PANTHER" id="PTHR21664">
    <property type="entry name" value="CHRONIC MYELOGENOUS LEUKEMIA TUMOR ANTIGEN 66"/>
    <property type="match status" value="1"/>
</dbReference>
<evidence type="ECO:0000256" key="2">
    <source>
        <dbReference type="ARBA" id="ARBA00004496"/>
    </source>
</evidence>
<dbReference type="GO" id="GO:0005634">
    <property type="term" value="C:nucleus"/>
    <property type="evidence" value="ECO:0007669"/>
    <property type="project" value="UniProtKB-SubCell"/>
</dbReference>
<accession>A0AAD4NCJ4</accession>
<dbReference type="Gene3D" id="2.60.40.790">
    <property type="match status" value="1"/>
</dbReference>
<dbReference type="InterPro" id="IPR037895">
    <property type="entry name" value="NUDCD1"/>
</dbReference>
<comment type="subcellular location">
    <subcellularLocation>
        <location evidence="2">Cytoplasm</location>
    </subcellularLocation>
    <subcellularLocation>
        <location evidence="1">Nucleus</location>
    </subcellularLocation>
</comment>
<dbReference type="InterPro" id="IPR008978">
    <property type="entry name" value="HSP20-like_chaperone"/>
</dbReference>
<dbReference type="Pfam" id="PF04969">
    <property type="entry name" value="CS"/>
    <property type="match status" value="1"/>
</dbReference>
<dbReference type="PROSITE" id="PS51203">
    <property type="entry name" value="CS"/>
    <property type="match status" value="1"/>
</dbReference>
<feature type="domain" description="CS" evidence="6">
    <location>
        <begin position="299"/>
        <end position="387"/>
    </location>
</feature>
<dbReference type="InterPro" id="IPR007052">
    <property type="entry name" value="CS_dom"/>
</dbReference>
<evidence type="ECO:0000256" key="4">
    <source>
        <dbReference type="ARBA" id="ARBA00022490"/>
    </source>
</evidence>